<feature type="domain" description="G-protein coupled receptors family 1 profile" evidence="11">
    <location>
        <begin position="66"/>
        <end position="227"/>
    </location>
</feature>
<dbReference type="FunFam" id="1.20.1070.10:FF:000013">
    <property type="entry name" value="Olfactory receptor"/>
    <property type="match status" value="1"/>
</dbReference>
<evidence type="ECO:0000256" key="8">
    <source>
        <dbReference type="ARBA" id="ARBA00023170"/>
    </source>
</evidence>
<keyword evidence="8" id="KW-0675">Receptor</keyword>
<dbReference type="GeneTree" id="ENSGT01150000286921"/>
<evidence type="ECO:0000256" key="9">
    <source>
        <dbReference type="ARBA" id="ARBA00023224"/>
    </source>
</evidence>
<dbReference type="PROSITE" id="PS50262">
    <property type="entry name" value="G_PROTEIN_RECEP_F1_2"/>
    <property type="match status" value="1"/>
</dbReference>
<evidence type="ECO:0000256" key="7">
    <source>
        <dbReference type="ARBA" id="ARBA00023136"/>
    </source>
</evidence>
<dbReference type="PANTHER" id="PTHR26452">
    <property type="entry name" value="OLFACTORY RECEPTOR"/>
    <property type="match status" value="1"/>
</dbReference>
<accession>A0A7M4EVX8</accession>
<reference evidence="12" key="1">
    <citation type="submission" date="2025-08" db="UniProtKB">
        <authorList>
            <consortium name="Ensembl"/>
        </authorList>
    </citation>
    <scope>IDENTIFICATION</scope>
</reference>
<evidence type="ECO:0000256" key="3">
    <source>
        <dbReference type="ARBA" id="ARBA00022692"/>
    </source>
</evidence>
<keyword evidence="5 10" id="KW-1133">Transmembrane helix</keyword>
<keyword evidence="7 10" id="KW-0472">Membrane</keyword>
<dbReference type="PRINTS" id="PR00245">
    <property type="entry name" value="OLFACTORYR"/>
</dbReference>
<protein>
    <recommendedName>
        <fullName evidence="11">G-protein coupled receptors family 1 profile domain-containing protein</fullName>
    </recommendedName>
</protein>
<feature type="transmembrane region" description="Helical" evidence="10">
    <location>
        <begin position="166"/>
        <end position="195"/>
    </location>
</feature>
<dbReference type="Ensembl" id="ENSCPRT00005018514.1">
    <property type="protein sequence ID" value="ENSCPRP00005015803.1"/>
    <property type="gene ID" value="ENSCPRG00005011057.1"/>
</dbReference>
<evidence type="ECO:0000256" key="6">
    <source>
        <dbReference type="ARBA" id="ARBA00023040"/>
    </source>
</evidence>
<dbReference type="AlphaFoldDB" id="A0A7M4EVX8"/>
<keyword evidence="6" id="KW-0297">G-protein coupled receptor</keyword>
<feature type="transmembrane region" description="Helical" evidence="10">
    <location>
        <begin position="109"/>
        <end position="133"/>
    </location>
</feature>
<dbReference type="Gene3D" id="1.20.1070.10">
    <property type="entry name" value="Rhodopsin 7-helix transmembrane proteins"/>
    <property type="match status" value="1"/>
</dbReference>
<sequence length="269" mass="30800">MAWYPVVLAAKSKEVTKIGEFLLLGFMDDPELQPILMVVLIWIDSHLHSPMHFFLAGKKSISFSGCITQLFCFGVSATVECFLFAVMAYDRYIAICNPFLYKAVISTRVCMQFVIASYIGGFFHVILHMFGILRLSFYRSNVISHFFCDLPPLLQLSCTDTSVNELIIFIASGPIQIFTFLIVLLSYVYILSTILRMNSAEGRRKAFSTCTSHLLSVSLSYGSLSVYVQALHLRNKEVRNEQRGHEKSNREIFFQWKKKNHSYFFKLSS</sequence>
<feature type="transmembrane region" description="Helical" evidence="10">
    <location>
        <begin position="21"/>
        <end position="42"/>
    </location>
</feature>
<evidence type="ECO:0000256" key="1">
    <source>
        <dbReference type="ARBA" id="ARBA00004651"/>
    </source>
</evidence>
<evidence type="ECO:0000256" key="10">
    <source>
        <dbReference type="SAM" id="Phobius"/>
    </source>
</evidence>
<dbReference type="GO" id="GO:0004930">
    <property type="term" value="F:G protein-coupled receptor activity"/>
    <property type="evidence" value="ECO:0007669"/>
    <property type="project" value="UniProtKB-KW"/>
</dbReference>
<evidence type="ECO:0000313" key="13">
    <source>
        <dbReference type="Proteomes" id="UP000594220"/>
    </source>
</evidence>
<evidence type="ECO:0000259" key="11">
    <source>
        <dbReference type="PROSITE" id="PS50262"/>
    </source>
</evidence>
<comment type="subcellular location">
    <subcellularLocation>
        <location evidence="1">Cell membrane</location>
        <topology evidence="1">Multi-pass membrane protein</topology>
    </subcellularLocation>
</comment>
<proteinExistence type="predicted"/>
<evidence type="ECO:0000256" key="2">
    <source>
        <dbReference type="ARBA" id="ARBA00022475"/>
    </source>
</evidence>
<keyword evidence="2" id="KW-1003">Cell membrane</keyword>
<keyword evidence="9" id="KW-0807">Transducer</keyword>
<evidence type="ECO:0000256" key="4">
    <source>
        <dbReference type="ARBA" id="ARBA00022725"/>
    </source>
</evidence>
<feature type="transmembrane region" description="Helical" evidence="10">
    <location>
        <begin position="62"/>
        <end position="89"/>
    </location>
</feature>
<dbReference type="InterPro" id="IPR050516">
    <property type="entry name" value="Olfactory_GPCR"/>
</dbReference>
<dbReference type="InterPro" id="IPR017452">
    <property type="entry name" value="GPCR_Rhodpsn_7TM"/>
</dbReference>
<evidence type="ECO:0000313" key="12">
    <source>
        <dbReference type="Ensembl" id="ENSCPRP00005015803.1"/>
    </source>
</evidence>
<reference evidence="12" key="2">
    <citation type="submission" date="2025-09" db="UniProtKB">
        <authorList>
            <consortium name="Ensembl"/>
        </authorList>
    </citation>
    <scope>IDENTIFICATION</scope>
</reference>
<keyword evidence="4" id="KW-0716">Sensory transduction</keyword>
<dbReference type="InterPro" id="IPR000725">
    <property type="entry name" value="Olfact_rcpt"/>
</dbReference>
<dbReference type="Proteomes" id="UP000594220">
    <property type="component" value="Unplaced"/>
</dbReference>
<dbReference type="SUPFAM" id="SSF81321">
    <property type="entry name" value="Family A G protein-coupled receptor-like"/>
    <property type="match status" value="1"/>
</dbReference>
<dbReference type="GO" id="GO:0004984">
    <property type="term" value="F:olfactory receptor activity"/>
    <property type="evidence" value="ECO:0007669"/>
    <property type="project" value="InterPro"/>
</dbReference>
<dbReference type="GO" id="GO:0005886">
    <property type="term" value="C:plasma membrane"/>
    <property type="evidence" value="ECO:0007669"/>
    <property type="project" value="UniProtKB-SubCell"/>
</dbReference>
<evidence type="ECO:0000256" key="5">
    <source>
        <dbReference type="ARBA" id="ARBA00022989"/>
    </source>
</evidence>
<name>A0A7M4EVX8_CROPO</name>
<keyword evidence="13" id="KW-1185">Reference proteome</keyword>
<keyword evidence="4" id="KW-0552">Olfaction</keyword>
<dbReference type="Pfam" id="PF13853">
    <property type="entry name" value="7tm_4"/>
    <property type="match status" value="1"/>
</dbReference>
<organism evidence="12 13">
    <name type="scientific">Crocodylus porosus</name>
    <name type="common">Saltwater crocodile</name>
    <name type="synonym">Estuarine crocodile</name>
    <dbReference type="NCBI Taxonomy" id="8502"/>
    <lineage>
        <taxon>Eukaryota</taxon>
        <taxon>Metazoa</taxon>
        <taxon>Chordata</taxon>
        <taxon>Craniata</taxon>
        <taxon>Vertebrata</taxon>
        <taxon>Euteleostomi</taxon>
        <taxon>Archelosauria</taxon>
        <taxon>Archosauria</taxon>
        <taxon>Crocodylia</taxon>
        <taxon>Longirostres</taxon>
        <taxon>Crocodylidae</taxon>
        <taxon>Crocodylus</taxon>
    </lineage>
</organism>
<keyword evidence="3 10" id="KW-0812">Transmembrane</keyword>